<dbReference type="Proteomes" id="UP000011116">
    <property type="component" value="Chromosome 4H"/>
</dbReference>
<dbReference type="AlphaFoldDB" id="A0A8I6Y2V7"/>
<sequence>MVRNKCLCMDHCTFDLYDGTGFINVHYWFDCPQDSRDAWSFNNGVYVRVVGRATSLDNFFQIKAYMVRTIKNFNDITHHFLYCIKAHIDISSQSILKKNLDAVTSASTVMPISHITPSQIPNECSLKEKIFSILRD</sequence>
<dbReference type="GO" id="GO:0000781">
    <property type="term" value="C:chromosome, telomeric region"/>
    <property type="evidence" value="ECO:0000318"/>
    <property type="project" value="GO_Central"/>
</dbReference>
<dbReference type="InterPro" id="IPR012340">
    <property type="entry name" value="NA-bd_OB-fold"/>
</dbReference>
<dbReference type="PANTHER" id="PTHR13989:SF32">
    <property type="entry name" value="ROR1"/>
    <property type="match status" value="1"/>
</dbReference>
<dbReference type="GO" id="GO:0035861">
    <property type="term" value="C:site of double-strand break"/>
    <property type="evidence" value="ECO:0000318"/>
    <property type="project" value="GO_Central"/>
</dbReference>
<dbReference type="SMR" id="A0A8I6Y2V7"/>
<evidence type="ECO:0000256" key="3">
    <source>
        <dbReference type="ARBA" id="ARBA00023242"/>
    </source>
</evidence>
<dbReference type="Gramene" id="HORVU.MOREX.r2.4HG0327810.1">
    <property type="protein sequence ID" value="HORVU.MOREX.r2.4HG0327810.1"/>
    <property type="gene ID" value="HORVU.MOREX.r2.4HG0327810"/>
</dbReference>
<organism evidence="4 5">
    <name type="scientific">Hordeum vulgare subsp. vulgare</name>
    <name type="common">Domesticated barley</name>
    <dbReference type="NCBI Taxonomy" id="112509"/>
    <lineage>
        <taxon>Eukaryota</taxon>
        <taxon>Viridiplantae</taxon>
        <taxon>Streptophyta</taxon>
        <taxon>Embryophyta</taxon>
        <taxon>Tracheophyta</taxon>
        <taxon>Spermatophyta</taxon>
        <taxon>Magnoliopsida</taxon>
        <taxon>Liliopsida</taxon>
        <taxon>Poales</taxon>
        <taxon>Poaceae</taxon>
        <taxon>BOP clade</taxon>
        <taxon>Pooideae</taxon>
        <taxon>Triticodae</taxon>
        <taxon>Triticeae</taxon>
        <taxon>Hordeinae</taxon>
        <taxon>Hordeum</taxon>
    </lineage>
</organism>
<dbReference type="Gene3D" id="2.40.50.140">
    <property type="entry name" value="Nucleic acid-binding proteins"/>
    <property type="match status" value="1"/>
</dbReference>
<accession>A0A8I6Y2V7</accession>
<evidence type="ECO:0000256" key="1">
    <source>
        <dbReference type="ARBA" id="ARBA00004123"/>
    </source>
</evidence>
<evidence type="ECO:0000313" key="4">
    <source>
        <dbReference type="EnsemblPlants" id="HORVU.MOREX.r3.4HG0394020.1"/>
    </source>
</evidence>
<comment type="subcellular location">
    <subcellularLocation>
        <location evidence="1">Nucleus</location>
    </subcellularLocation>
</comment>
<protein>
    <submittedName>
        <fullName evidence="4">Uncharacterized protein</fullName>
    </submittedName>
</protein>
<dbReference type="GO" id="GO:0006260">
    <property type="term" value="P:DNA replication"/>
    <property type="evidence" value="ECO:0000318"/>
    <property type="project" value="GO_Central"/>
</dbReference>
<keyword evidence="2" id="KW-0238">DNA-binding</keyword>
<evidence type="ECO:0000256" key="2">
    <source>
        <dbReference type="ARBA" id="ARBA00023125"/>
    </source>
</evidence>
<dbReference type="PANTHER" id="PTHR13989">
    <property type="entry name" value="REPLICATION PROTEIN A-RELATED"/>
    <property type="match status" value="1"/>
</dbReference>
<dbReference type="Gramene" id="HORVU.MOREX.r3.4HG0394020.1">
    <property type="protein sequence ID" value="HORVU.MOREX.r3.4HG0394020.1"/>
    <property type="gene ID" value="HORVU.MOREX.r3.4HG0394020"/>
</dbReference>
<dbReference type="EnsemblPlants" id="HORVU.MOREX.r3.4HG0394020.1">
    <property type="protein sequence ID" value="HORVU.MOREX.r3.4HG0394020.1"/>
    <property type="gene ID" value="HORVU.MOREX.r3.4HG0394020"/>
</dbReference>
<dbReference type="GO" id="GO:0005662">
    <property type="term" value="C:DNA replication factor A complex"/>
    <property type="evidence" value="ECO:0000318"/>
    <property type="project" value="GO_Central"/>
</dbReference>
<reference evidence="4" key="3">
    <citation type="submission" date="2022-01" db="UniProtKB">
        <authorList>
            <consortium name="EnsemblPlants"/>
        </authorList>
    </citation>
    <scope>IDENTIFICATION</scope>
    <source>
        <strain evidence="4">subsp. vulgare</strain>
    </source>
</reference>
<dbReference type="GO" id="GO:0000724">
    <property type="term" value="P:double-strand break repair via homologous recombination"/>
    <property type="evidence" value="ECO:0000318"/>
    <property type="project" value="GO_Central"/>
</dbReference>
<dbReference type="GO" id="GO:0006289">
    <property type="term" value="P:nucleotide-excision repair"/>
    <property type="evidence" value="ECO:0000318"/>
    <property type="project" value="GO_Central"/>
</dbReference>
<proteinExistence type="predicted"/>
<name>A0A8I6Y2V7_HORVV</name>
<reference evidence="5" key="1">
    <citation type="journal article" date="2012" name="Nature">
        <title>A physical, genetic and functional sequence assembly of the barley genome.</title>
        <authorList>
            <consortium name="The International Barley Genome Sequencing Consortium"/>
            <person name="Mayer K.F."/>
            <person name="Waugh R."/>
            <person name="Brown J.W."/>
            <person name="Schulman A."/>
            <person name="Langridge P."/>
            <person name="Platzer M."/>
            <person name="Fincher G.B."/>
            <person name="Muehlbauer G.J."/>
            <person name="Sato K."/>
            <person name="Close T.J."/>
            <person name="Wise R.P."/>
            <person name="Stein N."/>
        </authorList>
    </citation>
    <scope>NUCLEOTIDE SEQUENCE [LARGE SCALE GENOMIC DNA]</scope>
    <source>
        <strain evidence="5">cv. Morex</strain>
    </source>
</reference>
<dbReference type="SUPFAM" id="SSF50249">
    <property type="entry name" value="Nucleic acid-binding proteins"/>
    <property type="match status" value="1"/>
</dbReference>
<dbReference type="InterPro" id="IPR040260">
    <property type="entry name" value="RFA2-like"/>
</dbReference>
<reference evidence="4" key="2">
    <citation type="submission" date="2020-10" db="EMBL/GenBank/DDBJ databases">
        <authorList>
            <person name="Scholz U."/>
            <person name="Mascher M."/>
            <person name="Fiebig A."/>
        </authorList>
    </citation>
    <scope>NUCLEOTIDE SEQUENCE [LARGE SCALE GENOMIC DNA]</scope>
    <source>
        <strain evidence="4">cv. Morex</strain>
    </source>
</reference>
<keyword evidence="3" id="KW-0539">Nucleus</keyword>
<keyword evidence="5" id="KW-1185">Reference proteome</keyword>
<evidence type="ECO:0000313" key="5">
    <source>
        <dbReference type="Proteomes" id="UP000011116"/>
    </source>
</evidence>
<dbReference type="GO" id="GO:0042162">
    <property type="term" value="F:telomeric DNA binding"/>
    <property type="evidence" value="ECO:0000318"/>
    <property type="project" value="GO_Central"/>
</dbReference>
<dbReference type="OMA" id="PNFNDIT"/>
<dbReference type="GO" id="GO:0003697">
    <property type="term" value="F:single-stranded DNA binding"/>
    <property type="evidence" value="ECO:0000318"/>
    <property type="project" value="GO_Central"/>
</dbReference>